<organism evidence="2">
    <name type="scientific">Solibacter usitatus (strain Ellin6076)</name>
    <dbReference type="NCBI Taxonomy" id="234267"/>
    <lineage>
        <taxon>Bacteria</taxon>
        <taxon>Pseudomonadati</taxon>
        <taxon>Acidobacteriota</taxon>
        <taxon>Terriglobia</taxon>
        <taxon>Bryobacterales</taxon>
        <taxon>Solibacteraceae</taxon>
        <taxon>Candidatus Solibacter</taxon>
    </lineage>
</organism>
<reference evidence="2" key="1">
    <citation type="submission" date="2006-10" db="EMBL/GenBank/DDBJ databases">
        <title>Complete sequence of Solibacter usitatus Ellin6076.</title>
        <authorList>
            <consortium name="US DOE Joint Genome Institute"/>
            <person name="Copeland A."/>
            <person name="Lucas S."/>
            <person name="Lapidus A."/>
            <person name="Barry K."/>
            <person name="Detter J.C."/>
            <person name="Glavina del Rio T."/>
            <person name="Hammon N."/>
            <person name="Israni S."/>
            <person name="Dalin E."/>
            <person name="Tice H."/>
            <person name="Pitluck S."/>
            <person name="Thompson L.S."/>
            <person name="Brettin T."/>
            <person name="Bruce D."/>
            <person name="Han C."/>
            <person name="Tapia R."/>
            <person name="Gilna P."/>
            <person name="Schmutz J."/>
            <person name="Larimer F."/>
            <person name="Land M."/>
            <person name="Hauser L."/>
            <person name="Kyrpides N."/>
            <person name="Mikhailova N."/>
            <person name="Janssen P.H."/>
            <person name="Kuske C.R."/>
            <person name="Richardson P."/>
        </authorList>
    </citation>
    <scope>NUCLEOTIDE SEQUENCE</scope>
    <source>
        <strain evidence="2">Ellin6076</strain>
    </source>
</reference>
<dbReference type="InParanoid" id="Q01NT4"/>
<dbReference type="OrthoDB" id="9977011at2"/>
<sequence precursor="true">MKLFFAIVVSAAALMAAPQDKKADQKPAPVKAADGSKPMAIPAGATRSEDGDFHYIDPQGKKWIYRQTPFGVARLEEKSEAQTNALAAEKAAGIKATEEGDKVRFERQGPFGVWKWEKKMSELDATETAALQKTRAENMTSKQE</sequence>
<feature type="region of interest" description="Disordered" evidence="1">
    <location>
        <begin position="17"/>
        <end position="52"/>
    </location>
</feature>
<protein>
    <submittedName>
        <fullName evidence="2">Uncharacterized protein</fullName>
    </submittedName>
</protein>
<dbReference type="EMBL" id="CP000473">
    <property type="protein sequence ID" value="ABJ88686.1"/>
    <property type="molecule type" value="Genomic_DNA"/>
</dbReference>
<dbReference type="KEGG" id="sus:Acid_7788"/>
<dbReference type="AlphaFoldDB" id="Q01NT4"/>
<dbReference type="HOGENOM" id="CLU_1795227_0_0_0"/>
<gene>
    <name evidence="2" type="ordered locus">Acid_7788</name>
</gene>
<evidence type="ECO:0000256" key="1">
    <source>
        <dbReference type="SAM" id="MobiDB-lite"/>
    </source>
</evidence>
<evidence type="ECO:0000313" key="2">
    <source>
        <dbReference type="EMBL" id="ABJ88686.1"/>
    </source>
</evidence>
<name>Q01NT4_SOLUE</name>
<dbReference type="STRING" id="234267.Acid_7788"/>
<proteinExistence type="predicted"/>
<accession>Q01NT4</accession>